<gene>
    <name evidence="1" type="ORF">GA0070563_10446</name>
</gene>
<name>A0A1C4WV08_9ACTN</name>
<evidence type="ECO:0000313" key="1">
    <source>
        <dbReference type="EMBL" id="SCF00052.1"/>
    </source>
</evidence>
<sequence length="32" mass="3548">MPIVGPHKPIGILQARSTTLTTFRPARAFWLA</sequence>
<evidence type="ECO:0000313" key="2">
    <source>
        <dbReference type="Proteomes" id="UP000183585"/>
    </source>
</evidence>
<dbReference type="AlphaFoldDB" id="A0A1C4WV08"/>
<accession>A0A1C4WV08</accession>
<keyword evidence="2" id="KW-1185">Reference proteome</keyword>
<protein>
    <submittedName>
        <fullName evidence="1">Uncharacterized protein</fullName>
    </submittedName>
</protein>
<reference evidence="2" key="1">
    <citation type="submission" date="2016-06" db="EMBL/GenBank/DDBJ databases">
        <authorList>
            <person name="Varghese N."/>
            <person name="Submissions Spin"/>
        </authorList>
    </citation>
    <scope>NUCLEOTIDE SEQUENCE [LARGE SCALE GENOMIC DNA]</scope>
    <source>
        <strain evidence="2">DSM 43168</strain>
    </source>
</reference>
<dbReference type="Proteomes" id="UP000183585">
    <property type="component" value="Unassembled WGS sequence"/>
</dbReference>
<dbReference type="EMBL" id="FMCT01000004">
    <property type="protein sequence ID" value="SCF00052.1"/>
    <property type="molecule type" value="Genomic_DNA"/>
</dbReference>
<proteinExistence type="predicted"/>
<organism evidence="1 2">
    <name type="scientific">Micromonospora carbonacea</name>
    <dbReference type="NCBI Taxonomy" id="47853"/>
    <lineage>
        <taxon>Bacteria</taxon>
        <taxon>Bacillati</taxon>
        <taxon>Actinomycetota</taxon>
        <taxon>Actinomycetes</taxon>
        <taxon>Micromonosporales</taxon>
        <taxon>Micromonosporaceae</taxon>
        <taxon>Micromonospora</taxon>
    </lineage>
</organism>